<feature type="region of interest" description="Disordered" evidence="1">
    <location>
        <begin position="43"/>
        <end position="82"/>
    </location>
</feature>
<evidence type="ECO:0000313" key="2">
    <source>
        <dbReference type="EMBL" id="KAF1987583.1"/>
    </source>
</evidence>
<gene>
    <name evidence="2" type="ORF">K402DRAFT_392839</name>
</gene>
<proteinExistence type="predicted"/>
<name>A0A6G1H2Y2_9PEZI</name>
<keyword evidence="3" id="KW-1185">Reference proteome</keyword>
<reference evidence="2" key="1">
    <citation type="journal article" date="2020" name="Stud. Mycol.">
        <title>101 Dothideomycetes genomes: a test case for predicting lifestyles and emergence of pathogens.</title>
        <authorList>
            <person name="Haridas S."/>
            <person name="Albert R."/>
            <person name="Binder M."/>
            <person name="Bloem J."/>
            <person name="Labutti K."/>
            <person name="Salamov A."/>
            <person name="Andreopoulos B."/>
            <person name="Baker S."/>
            <person name="Barry K."/>
            <person name="Bills G."/>
            <person name="Bluhm B."/>
            <person name="Cannon C."/>
            <person name="Castanera R."/>
            <person name="Culley D."/>
            <person name="Daum C."/>
            <person name="Ezra D."/>
            <person name="Gonzalez J."/>
            <person name="Henrissat B."/>
            <person name="Kuo A."/>
            <person name="Liang C."/>
            <person name="Lipzen A."/>
            <person name="Lutzoni F."/>
            <person name="Magnuson J."/>
            <person name="Mondo S."/>
            <person name="Nolan M."/>
            <person name="Ohm R."/>
            <person name="Pangilinan J."/>
            <person name="Park H.-J."/>
            <person name="Ramirez L."/>
            <person name="Alfaro M."/>
            <person name="Sun H."/>
            <person name="Tritt A."/>
            <person name="Yoshinaga Y."/>
            <person name="Zwiers L.-H."/>
            <person name="Turgeon B."/>
            <person name="Goodwin S."/>
            <person name="Spatafora J."/>
            <person name="Crous P."/>
            <person name="Grigoriev I."/>
        </authorList>
    </citation>
    <scope>NUCLEOTIDE SEQUENCE</scope>
    <source>
        <strain evidence="2">CBS 113979</strain>
    </source>
</reference>
<feature type="non-terminal residue" evidence="2">
    <location>
        <position position="93"/>
    </location>
</feature>
<sequence>MAMGTVGKDADEFRGWRDVVLQMDHTFVLPIVRPLIKECGNRQVGGSHRDVQDGEVVGDHAIPPTQPTSCRSTSESLPPTASNCAISGLQANL</sequence>
<dbReference type="Proteomes" id="UP000800041">
    <property type="component" value="Unassembled WGS sequence"/>
</dbReference>
<accession>A0A6G1H2Y2</accession>
<evidence type="ECO:0000256" key="1">
    <source>
        <dbReference type="SAM" id="MobiDB-lite"/>
    </source>
</evidence>
<organism evidence="2 3">
    <name type="scientific">Aulographum hederae CBS 113979</name>
    <dbReference type="NCBI Taxonomy" id="1176131"/>
    <lineage>
        <taxon>Eukaryota</taxon>
        <taxon>Fungi</taxon>
        <taxon>Dikarya</taxon>
        <taxon>Ascomycota</taxon>
        <taxon>Pezizomycotina</taxon>
        <taxon>Dothideomycetes</taxon>
        <taxon>Pleosporomycetidae</taxon>
        <taxon>Aulographales</taxon>
        <taxon>Aulographaceae</taxon>
    </lineage>
</organism>
<dbReference type="EMBL" id="ML977152">
    <property type="protein sequence ID" value="KAF1987583.1"/>
    <property type="molecule type" value="Genomic_DNA"/>
</dbReference>
<feature type="compositionally biased region" description="Polar residues" evidence="1">
    <location>
        <begin position="67"/>
        <end position="82"/>
    </location>
</feature>
<protein>
    <submittedName>
        <fullName evidence="2">Uncharacterized protein</fullName>
    </submittedName>
</protein>
<dbReference type="AlphaFoldDB" id="A0A6G1H2Y2"/>
<evidence type="ECO:0000313" key="3">
    <source>
        <dbReference type="Proteomes" id="UP000800041"/>
    </source>
</evidence>